<evidence type="ECO:0000313" key="2">
    <source>
        <dbReference type="Proteomes" id="UP001234297"/>
    </source>
</evidence>
<protein>
    <submittedName>
        <fullName evidence="1">Uncharacterized protein</fullName>
    </submittedName>
</protein>
<accession>A0ACC2MCW4</accession>
<evidence type="ECO:0000313" key="1">
    <source>
        <dbReference type="EMBL" id="KAJ8643540.1"/>
    </source>
</evidence>
<dbReference type="Proteomes" id="UP001234297">
    <property type="component" value="Chromosome 2"/>
</dbReference>
<dbReference type="EMBL" id="CM056810">
    <property type="protein sequence ID" value="KAJ8643540.1"/>
    <property type="molecule type" value="Genomic_DNA"/>
</dbReference>
<gene>
    <name evidence="1" type="ORF">MRB53_005288</name>
</gene>
<organism evidence="1 2">
    <name type="scientific">Persea americana</name>
    <name type="common">Avocado</name>
    <dbReference type="NCBI Taxonomy" id="3435"/>
    <lineage>
        <taxon>Eukaryota</taxon>
        <taxon>Viridiplantae</taxon>
        <taxon>Streptophyta</taxon>
        <taxon>Embryophyta</taxon>
        <taxon>Tracheophyta</taxon>
        <taxon>Spermatophyta</taxon>
        <taxon>Magnoliopsida</taxon>
        <taxon>Magnoliidae</taxon>
        <taxon>Laurales</taxon>
        <taxon>Lauraceae</taxon>
        <taxon>Persea</taxon>
    </lineage>
</organism>
<keyword evidence="2" id="KW-1185">Reference proteome</keyword>
<reference evidence="1 2" key="1">
    <citation type="journal article" date="2022" name="Hortic Res">
        <title>A haplotype resolved chromosomal level avocado genome allows analysis of novel avocado genes.</title>
        <authorList>
            <person name="Nath O."/>
            <person name="Fletcher S.J."/>
            <person name="Hayward A."/>
            <person name="Shaw L.M."/>
            <person name="Masouleh A.K."/>
            <person name="Furtado A."/>
            <person name="Henry R.J."/>
            <person name="Mitter N."/>
        </authorList>
    </citation>
    <scope>NUCLEOTIDE SEQUENCE [LARGE SCALE GENOMIC DNA]</scope>
    <source>
        <strain evidence="2">cv. Hass</strain>
    </source>
</reference>
<proteinExistence type="predicted"/>
<comment type="caution">
    <text evidence="1">The sequence shown here is derived from an EMBL/GenBank/DDBJ whole genome shotgun (WGS) entry which is preliminary data.</text>
</comment>
<name>A0ACC2MCW4_PERAE</name>
<sequence>MSHNSTEEEEEEENQKHKSPGTTSSMTQSPSGSGEGEDVQQSQGGGDGGQYIDNVQIYDPIHCMVVGWSLMVVEEYKLRMTFLMMNMANPKASGERSVDFSKSHGGYQYAPYDRS</sequence>